<protein>
    <submittedName>
        <fullName evidence="1">Uncharacterized protein</fullName>
    </submittedName>
</protein>
<gene>
    <name evidence="1" type="ORF">BU25DRAFT_414307</name>
</gene>
<evidence type="ECO:0000313" key="1">
    <source>
        <dbReference type="EMBL" id="KAF2623561.1"/>
    </source>
</evidence>
<proteinExistence type="predicted"/>
<name>A0ACB6RNU2_9PLEO</name>
<dbReference type="EMBL" id="MU006736">
    <property type="protein sequence ID" value="KAF2623561.1"/>
    <property type="molecule type" value="Genomic_DNA"/>
</dbReference>
<organism evidence="1 2">
    <name type="scientific">Macroventuria anomochaeta</name>
    <dbReference type="NCBI Taxonomy" id="301207"/>
    <lineage>
        <taxon>Eukaryota</taxon>
        <taxon>Fungi</taxon>
        <taxon>Dikarya</taxon>
        <taxon>Ascomycota</taxon>
        <taxon>Pezizomycotina</taxon>
        <taxon>Dothideomycetes</taxon>
        <taxon>Pleosporomycetidae</taxon>
        <taxon>Pleosporales</taxon>
        <taxon>Pleosporineae</taxon>
        <taxon>Didymellaceae</taxon>
        <taxon>Macroventuria</taxon>
    </lineage>
</organism>
<comment type="caution">
    <text evidence="1">The sequence shown here is derived from an EMBL/GenBank/DDBJ whole genome shotgun (WGS) entry which is preliminary data.</text>
</comment>
<accession>A0ACB6RNU2</accession>
<reference evidence="1" key="1">
    <citation type="journal article" date="2020" name="Stud. Mycol.">
        <title>101 Dothideomycetes genomes: a test case for predicting lifestyles and emergence of pathogens.</title>
        <authorList>
            <person name="Haridas S."/>
            <person name="Albert R."/>
            <person name="Binder M."/>
            <person name="Bloem J."/>
            <person name="Labutti K."/>
            <person name="Salamov A."/>
            <person name="Andreopoulos B."/>
            <person name="Baker S."/>
            <person name="Barry K."/>
            <person name="Bills G."/>
            <person name="Bluhm B."/>
            <person name="Cannon C."/>
            <person name="Castanera R."/>
            <person name="Culley D."/>
            <person name="Daum C."/>
            <person name="Ezra D."/>
            <person name="Gonzalez J."/>
            <person name="Henrissat B."/>
            <person name="Kuo A."/>
            <person name="Liang C."/>
            <person name="Lipzen A."/>
            <person name="Lutzoni F."/>
            <person name="Magnuson J."/>
            <person name="Mondo S."/>
            <person name="Nolan M."/>
            <person name="Ohm R."/>
            <person name="Pangilinan J."/>
            <person name="Park H.-J."/>
            <person name="Ramirez L."/>
            <person name="Alfaro M."/>
            <person name="Sun H."/>
            <person name="Tritt A."/>
            <person name="Yoshinaga Y."/>
            <person name="Zwiers L.-H."/>
            <person name="Turgeon B."/>
            <person name="Goodwin S."/>
            <person name="Spatafora J."/>
            <person name="Crous P."/>
            <person name="Grigoriev I."/>
        </authorList>
    </citation>
    <scope>NUCLEOTIDE SEQUENCE</scope>
    <source>
        <strain evidence="1">CBS 525.71</strain>
    </source>
</reference>
<keyword evidence="2" id="KW-1185">Reference proteome</keyword>
<evidence type="ECO:0000313" key="2">
    <source>
        <dbReference type="Proteomes" id="UP000799754"/>
    </source>
</evidence>
<dbReference type="Proteomes" id="UP000799754">
    <property type="component" value="Unassembled WGS sequence"/>
</dbReference>
<sequence>MSDQSTSDYHYTPIGRAANSPESSFIGTSPTYQQIKAFYPQLSEDIILDLMRVNQNNARNFQLGLQQAHRSLPRHRIRKPGGRVRAQTDGSHRRSVLDARYLTYRQRESLSKRSTVTDVEEEEKVLLSTLLQSVDRNRSDKGGVTDAEGARNERVVATWDHNQNAAETSENMEIDSGTGLGFLDSTFAAATRAPPSTPELMPGIKPQRDEESFATGNLVEALLDNTACVDTEESQLHDTPMS</sequence>